<feature type="signal peptide" evidence="7">
    <location>
        <begin position="1"/>
        <end position="25"/>
    </location>
</feature>
<keyword evidence="10" id="KW-1185">Reference proteome</keyword>
<dbReference type="PANTHER" id="PTHR43620:SF7">
    <property type="entry name" value="GLYCEROPHOSPHODIESTER PHOSPHODIESTERASE GDPD5-RELATED"/>
    <property type="match status" value="1"/>
</dbReference>
<keyword evidence="4" id="KW-0319">Glycerol metabolism</keyword>
<protein>
    <recommendedName>
        <fullName evidence="2">glycerophosphodiester phosphodiesterase</fullName>
        <ecNumber evidence="2">3.1.4.46</ecNumber>
    </recommendedName>
</protein>
<dbReference type="SUPFAM" id="SSF51695">
    <property type="entry name" value="PLC-like phosphodiesterases"/>
    <property type="match status" value="1"/>
</dbReference>
<dbReference type="EMBL" id="JACHHZ010000003">
    <property type="protein sequence ID" value="MBB6094435.1"/>
    <property type="molecule type" value="Genomic_DNA"/>
</dbReference>
<dbReference type="InterPro" id="IPR030395">
    <property type="entry name" value="GP_PDE_dom"/>
</dbReference>
<dbReference type="PANTHER" id="PTHR43620">
    <property type="entry name" value="GLYCEROPHOSPHORYL DIESTER PHOSPHODIESTERASE"/>
    <property type="match status" value="1"/>
</dbReference>
<organism evidence="9 10">
    <name type="scientific">Povalibacter uvarum</name>
    <dbReference type="NCBI Taxonomy" id="732238"/>
    <lineage>
        <taxon>Bacteria</taxon>
        <taxon>Pseudomonadati</taxon>
        <taxon>Pseudomonadota</taxon>
        <taxon>Gammaproteobacteria</taxon>
        <taxon>Steroidobacterales</taxon>
        <taxon>Steroidobacteraceae</taxon>
        <taxon>Povalibacter</taxon>
    </lineage>
</organism>
<proteinExistence type="inferred from homology"/>
<comment type="catalytic activity">
    <reaction evidence="6">
        <text>a sn-glycero-3-phosphodiester + H2O = an alcohol + sn-glycerol 3-phosphate + H(+)</text>
        <dbReference type="Rhea" id="RHEA:12969"/>
        <dbReference type="ChEBI" id="CHEBI:15377"/>
        <dbReference type="ChEBI" id="CHEBI:15378"/>
        <dbReference type="ChEBI" id="CHEBI:30879"/>
        <dbReference type="ChEBI" id="CHEBI:57597"/>
        <dbReference type="ChEBI" id="CHEBI:83408"/>
        <dbReference type="EC" id="3.1.4.46"/>
    </reaction>
</comment>
<evidence type="ECO:0000256" key="6">
    <source>
        <dbReference type="ARBA" id="ARBA00047512"/>
    </source>
</evidence>
<evidence type="ECO:0000313" key="9">
    <source>
        <dbReference type="EMBL" id="MBB6094435.1"/>
    </source>
</evidence>
<reference evidence="9 10" key="1">
    <citation type="submission" date="2020-08" db="EMBL/GenBank/DDBJ databases">
        <title>Genomic Encyclopedia of Type Strains, Phase IV (KMG-IV): sequencing the most valuable type-strain genomes for metagenomic binning, comparative biology and taxonomic classification.</title>
        <authorList>
            <person name="Goeker M."/>
        </authorList>
    </citation>
    <scope>NUCLEOTIDE SEQUENCE [LARGE SCALE GENOMIC DNA]</scope>
    <source>
        <strain evidence="9 10">DSM 26723</strain>
    </source>
</reference>
<sequence>MPISLRATTTVGLSLFALAVTLANADDRNHDWDGHGRNEALIQVGPRAAYLVDGMDDGALKRKLQSCENKPVKRTNWSIAHRGAPLQFPEHTRESYEAGALMGAGIVECDVTFTSDGALVCRHAQNDLHTTTNILVSPYADRCIKPFTPAILDANGGVTKAASAECRTSELTLDEFKTLRGKMDASYSAATTPQQYQGGTAAWRTDLYAGRGTLVTFAESIKLNKSLGVKHTPELKAGDAASIAAVFGSQDRYAQALIDDLRANGVRPKDAYPQSFNPNDVLYWVRNSAYGDQAVFLVDYNAATDNIVLFDTTGKQLLTREEQNAFFKSLRQSGVKIVAPSFNALLTVQGNRIVPTVLAKDLRAMGFDLISWSFERTDLRKGAAGVGGYYDFDPTGAVIKKDSDMYKALDVLAKDVKLIGMFSDWPGTVSYYASCMGLQ</sequence>
<dbReference type="Pfam" id="PF03009">
    <property type="entry name" value="GDPD"/>
    <property type="match status" value="1"/>
</dbReference>
<feature type="chain" id="PRO_5032591170" description="glycerophosphodiester phosphodiesterase" evidence="7">
    <location>
        <begin position="26"/>
        <end position="439"/>
    </location>
</feature>
<dbReference type="Proteomes" id="UP000588068">
    <property type="component" value="Unassembled WGS sequence"/>
</dbReference>
<dbReference type="GO" id="GO:0008889">
    <property type="term" value="F:glycerophosphodiester phosphodiesterase activity"/>
    <property type="evidence" value="ECO:0007669"/>
    <property type="project" value="UniProtKB-EC"/>
</dbReference>
<evidence type="ECO:0000256" key="3">
    <source>
        <dbReference type="ARBA" id="ARBA00022729"/>
    </source>
</evidence>
<comment type="caution">
    <text evidence="9">The sequence shown here is derived from an EMBL/GenBank/DDBJ whole genome shotgun (WGS) entry which is preliminary data.</text>
</comment>
<evidence type="ECO:0000256" key="2">
    <source>
        <dbReference type="ARBA" id="ARBA00012247"/>
    </source>
</evidence>
<keyword evidence="5 9" id="KW-0378">Hydrolase</keyword>
<evidence type="ECO:0000313" key="10">
    <source>
        <dbReference type="Proteomes" id="UP000588068"/>
    </source>
</evidence>
<comment type="similarity">
    <text evidence="1">Belongs to the glycerophosphoryl diester phosphodiesterase family.</text>
</comment>
<dbReference type="EC" id="3.1.4.46" evidence="2"/>
<evidence type="ECO:0000256" key="5">
    <source>
        <dbReference type="ARBA" id="ARBA00022801"/>
    </source>
</evidence>
<dbReference type="GO" id="GO:0006071">
    <property type="term" value="P:glycerol metabolic process"/>
    <property type="evidence" value="ECO:0007669"/>
    <property type="project" value="UniProtKB-KW"/>
</dbReference>
<dbReference type="AlphaFoldDB" id="A0A841HRB5"/>
<accession>A0A841HRB5</accession>
<evidence type="ECO:0000256" key="1">
    <source>
        <dbReference type="ARBA" id="ARBA00007277"/>
    </source>
</evidence>
<dbReference type="InterPro" id="IPR017946">
    <property type="entry name" value="PLC-like_Pdiesterase_TIM-brl"/>
</dbReference>
<name>A0A841HRB5_9GAMM</name>
<dbReference type="Gene3D" id="3.20.20.190">
    <property type="entry name" value="Phosphatidylinositol (PI) phosphodiesterase"/>
    <property type="match status" value="1"/>
</dbReference>
<evidence type="ECO:0000259" key="8">
    <source>
        <dbReference type="PROSITE" id="PS51704"/>
    </source>
</evidence>
<dbReference type="PROSITE" id="PS51704">
    <property type="entry name" value="GP_PDE"/>
    <property type="match status" value="1"/>
</dbReference>
<keyword evidence="3 7" id="KW-0732">Signal</keyword>
<evidence type="ECO:0000256" key="4">
    <source>
        <dbReference type="ARBA" id="ARBA00022798"/>
    </source>
</evidence>
<dbReference type="GO" id="GO:0006629">
    <property type="term" value="P:lipid metabolic process"/>
    <property type="evidence" value="ECO:0007669"/>
    <property type="project" value="InterPro"/>
</dbReference>
<dbReference type="RefSeq" id="WP_184333697.1">
    <property type="nucleotide sequence ID" value="NZ_JACHHZ010000003.1"/>
</dbReference>
<evidence type="ECO:0000256" key="7">
    <source>
        <dbReference type="SAM" id="SignalP"/>
    </source>
</evidence>
<feature type="domain" description="GP-PDE" evidence="8">
    <location>
        <begin position="76"/>
        <end position="410"/>
    </location>
</feature>
<gene>
    <name evidence="9" type="ORF">HNQ60_003316</name>
</gene>